<name>Q0CPE6_ASPTN</name>
<dbReference type="Proteomes" id="UP000007963">
    <property type="component" value="Unassembled WGS sequence"/>
</dbReference>
<dbReference type="OrthoDB" id="10466358at2759"/>
<sequence length="108" mass="11049">MRFTQLAVLAASVLAVSAAPGPGLTPEGLEEFYKIVNAAHESPADADLEKRCCSGVCCDYSNCVTGVAPCIYNCANIPNAGGVAGCIAGTDLGAWLMSLICFCWLGTG</sequence>
<evidence type="ECO:0000313" key="2">
    <source>
        <dbReference type="EMBL" id="EAU34885.1"/>
    </source>
</evidence>
<evidence type="ECO:0000256" key="1">
    <source>
        <dbReference type="SAM" id="SignalP"/>
    </source>
</evidence>
<gene>
    <name evidence="2" type="ORF">ATEG_04438</name>
</gene>
<proteinExistence type="predicted"/>
<feature type="chain" id="PRO_5004170477" evidence="1">
    <location>
        <begin position="19"/>
        <end position="108"/>
    </location>
</feature>
<dbReference type="HOGENOM" id="CLU_2196400_0_0_1"/>
<dbReference type="VEuPathDB" id="FungiDB:ATEG_04438"/>
<evidence type="ECO:0000313" key="3">
    <source>
        <dbReference type="Proteomes" id="UP000007963"/>
    </source>
</evidence>
<protein>
    <submittedName>
        <fullName evidence="2">Uncharacterized protein</fullName>
    </submittedName>
</protein>
<reference evidence="3" key="1">
    <citation type="submission" date="2005-09" db="EMBL/GenBank/DDBJ databases">
        <title>Annotation of the Aspergillus terreus NIH2624 genome.</title>
        <authorList>
            <person name="Birren B.W."/>
            <person name="Lander E.S."/>
            <person name="Galagan J.E."/>
            <person name="Nusbaum C."/>
            <person name="Devon K."/>
            <person name="Henn M."/>
            <person name="Ma L.-J."/>
            <person name="Jaffe D.B."/>
            <person name="Butler J."/>
            <person name="Alvarez P."/>
            <person name="Gnerre S."/>
            <person name="Grabherr M."/>
            <person name="Kleber M."/>
            <person name="Mauceli E.W."/>
            <person name="Brockman W."/>
            <person name="Rounsley S."/>
            <person name="Young S.K."/>
            <person name="LaButti K."/>
            <person name="Pushparaj V."/>
            <person name="DeCaprio D."/>
            <person name="Crawford M."/>
            <person name="Koehrsen M."/>
            <person name="Engels R."/>
            <person name="Montgomery P."/>
            <person name="Pearson M."/>
            <person name="Howarth C."/>
            <person name="Larson L."/>
            <person name="Luoma S."/>
            <person name="White J."/>
            <person name="Alvarado L."/>
            <person name="Kodira C.D."/>
            <person name="Zeng Q."/>
            <person name="Oleary S."/>
            <person name="Yandava C."/>
            <person name="Denning D.W."/>
            <person name="Nierman W.C."/>
            <person name="Milne T."/>
            <person name="Madden K."/>
        </authorList>
    </citation>
    <scope>NUCLEOTIDE SEQUENCE [LARGE SCALE GENOMIC DNA]</scope>
    <source>
        <strain evidence="3">NIH 2624 / FGSC A1156</strain>
    </source>
</reference>
<feature type="signal peptide" evidence="1">
    <location>
        <begin position="1"/>
        <end position="18"/>
    </location>
</feature>
<dbReference type="GeneID" id="4320346"/>
<organism evidence="2 3">
    <name type="scientific">Aspergillus terreus (strain NIH 2624 / FGSC A1156)</name>
    <dbReference type="NCBI Taxonomy" id="341663"/>
    <lineage>
        <taxon>Eukaryota</taxon>
        <taxon>Fungi</taxon>
        <taxon>Dikarya</taxon>
        <taxon>Ascomycota</taxon>
        <taxon>Pezizomycotina</taxon>
        <taxon>Eurotiomycetes</taxon>
        <taxon>Eurotiomycetidae</taxon>
        <taxon>Eurotiales</taxon>
        <taxon>Aspergillaceae</taxon>
        <taxon>Aspergillus</taxon>
        <taxon>Aspergillus subgen. Circumdati</taxon>
    </lineage>
</organism>
<accession>Q0CPE6</accession>
<keyword evidence="1" id="KW-0732">Signal</keyword>
<dbReference type="RefSeq" id="XP_001213616.1">
    <property type="nucleotide sequence ID" value="XM_001213616.1"/>
</dbReference>
<dbReference type="EMBL" id="CH476599">
    <property type="protein sequence ID" value="EAU34885.1"/>
    <property type="molecule type" value="Genomic_DNA"/>
</dbReference>
<dbReference type="AlphaFoldDB" id="Q0CPE6"/>